<gene>
    <name evidence="1" type="ORF">DPMN_113486</name>
</gene>
<evidence type="ECO:0000313" key="2">
    <source>
        <dbReference type="Proteomes" id="UP000828390"/>
    </source>
</evidence>
<keyword evidence="2" id="KW-1185">Reference proteome</keyword>
<evidence type="ECO:0000313" key="1">
    <source>
        <dbReference type="EMBL" id="KAH3840044.1"/>
    </source>
</evidence>
<sequence length="78" mass="8883">MKPKSVPVISHFSVEHHKVRLNSKSVHVISHFSFVDVTVWGKQQQHVSRKGDAYRKMCGNGEDSGICEIVNLEVLYTF</sequence>
<accession>A0A9D4QQV9</accession>
<protein>
    <submittedName>
        <fullName evidence="1">Uncharacterized protein</fullName>
    </submittedName>
</protein>
<dbReference type="Proteomes" id="UP000828390">
    <property type="component" value="Unassembled WGS sequence"/>
</dbReference>
<name>A0A9D4QQV9_DREPO</name>
<organism evidence="1 2">
    <name type="scientific">Dreissena polymorpha</name>
    <name type="common">Zebra mussel</name>
    <name type="synonym">Mytilus polymorpha</name>
    <dbReference type="NCBI Taxonomy" id="45954"/>
    <lineage>
        <taxon>Eukaryota</taxon>
        <taxon>Metazoa</taxon>
        <taxon>Spiralia</taxon>
        <taxon>Lophotrochozoa</taxon>
        <taxon>Mollusca</taxon>
        <taxon>Bivalvia</taxon>
        <taxon>Autobranchia</taxon>
        <taxon>Heteroconchia</taxon>
        <taxon>Euheterodonta</taxon>
        <taxon>Imparidentia</taxon>
        <taxon>Neoheterodontei</taxon>
        <taxon>Myida</taxon>
        <taxon>Dreissenoidea</taxon>
        <taxon>Dreissenidae</taxon>
        <taxon>Dreissena</taxon>
    </lineage>
</organism>
<dbReference type="AlphaFoldDB" id="A0A9D4QQV9"/>
<comment type="caution">
    <text evidence="1">The sequence shown here is derived from an EMBL/GenBank/DDBJ whole genome shotgun (WGS) entry which is preliminary data.</text>
</comment>
<reference evidence="1" key="2">
    <citation type="submission" date="2020-11" db="EMBL/GenBank/DDBJ databases">
        <authorList>
            <person name="McCartney M.A."/>
            <person name="Auch B."/>
            <person name="Kono T."/>
            <person name="Mallez S."/>
            <person name="Becker A."/>
            <person name="Gohl D.M."/>
            <person name="Silverstein K.A.T."/>
            <person name="Koren S."/>
            <person name="Bechman K.B."/>
            <person name="Herman A."/>
            <person name="Abrahante J.E."/>
            <person name="Garbe J."/>
        </authorList>
    </citation>
    <scope>NUCLEOTIDE SEQUENCE</scope>
    <source>
        <strain evidence="1">Duluth1</strain>
        <tissue evidence="1">Whole animal</tissue>
    </source>
</reference>
<reference evidence="1" key="1">
    <citation type="journal article" date="2019" name="bioRxiv">
        <title>The Genome of the Zebra Mussel, Dreissena polymorpha: A Resource for Invasive Species Research.</title>
        <authorList>
            <person name="McCartney M.A."/>
            <person name="Auch B."/>
            <person name="Kono T."/>
            <person name="Mallez S."/>
            <person name="Zhang Y."/>
            <person name="Obille A."/>
            <person name="Becker A."/>
            <person name="Abrahante J.E."/>
            <person name="Garbe J."/>
            <person name="Badalamenti J.P."/>
            <person name="Herman A."/>
            <person name="Mangelson H."/>
            <person name="Liachko I."/>
            <person name="Sullivan S."/>
            <person name="Sone E.D."/>
            <person name="Koren S."/>
            <person name="Silverstein K.A.T."/>
            <person name="Beckman K.B."/>
            <person name="Gohl D.M."/>
        </authorList>
    </citation>
    <scope>NUCLEOTIDE SEQUENCE</scope>
    <source>
        <strain evidence="1">Duluth1</strain>
        <tissue evidence="1">Whole animal</tissue>
    </source>
</reference>
<dbReference type="EMBL" id="JAIWYP010000004">
    <property type="protein sequence ID" value="KAH3840044.1"/>
    <property type="molecule type" value="Genomic_DNA"/>
</dbReference>
<proteinExistence type="predicted"/>